<keyword evidence="3" id="KW-1185">Reference proteome</keyword>
<protein>
    <submittedName>
        <fullName evidence="2">Uncharacterized protein (DUF1800 family)</fullName>
    </submittedName>
</protein>
<evidence type="ECO:0000313" key="3">
    <source>
        <dbReference type="Proteomes" id="UP000535890"/>
    </source>
</evidence>
<feature type="region of interest" description="Disordered" evidence="1">
    <location>
        <begin position="48"/>
        <end position="79"/>
    </location>
</feature>
<gene>
    <name evidence="2" type="ORF">BJ983_000655</name>
</gene>
<comment type="caution">
    <text evidence="2">The sequence shown here is derived from an EMBL/GenBank/DDBJ whole genome shotgun (WGS) entry which is preliminary data.</text>
</comment>
<dbReference type="RefSeq" id="WP_343053673.1">
    <property type="nucleotide sequence ID" value="NZ_BAABHP010000018.1"/>
</dbReference>
<evidence type="ECO:0000313" key="2">
    <source>
        <dbReference type="EMBL" id="NYD34553.1"/>
    </source>
</evidence>
<organism evidence="2 3">
    <name type="scientific">Actinomycetospora corticicola</name>
    <dbReference type="NCBI Taxonomy" id="663602"/>
    <lineage>
        <taxon>Bacteria</taxon>
        <taxon>Bacillati</taxon>
        <taxon>Actinomycetota</taxon>
        <taxon>Actinomycetes</taxon>
        <taxon>Pseudonocardiales</taxon>
        <taxon>Pseudonocardiaceae</taxon>
        <taxon>Actinomycetospora</taxon>
    </lineage>
</organism>
<evidence type="ECO:0000256" key="1">
    <source>
        <dbReference type="SAM" id="MobiDB-lite"/>
    </source>
</evidence>
<feature type="compositionally biased region" description="Basic and acidic residues" evidence="1">
    <location>
        <begin position="69"/>
        <end position="79"/>
    </location>
</feature>
<proteinExistence type="predicted"/>
<accession>A0A7Y9J3Y3</accession>
<reference evidence="2 3" key="1">
    <citation type="submission" date="2020-07" db="EMBL/GenBank/DDBJ databases">
        <title>Sequencing the genomes of 1000 actinobacteria strains.</title>
        <authorList>
            <person name="Klenk H.-P."/>
        </authorList>
    </citation>
    <scope>NUCLEOTIDE SEQUENCE [LARGE SCALE GENOMIC DNA]</scope>
    <source>
        <strain evidence="2 3">DSM 45772</strain>
    </source>
</reference>
<dbReference type="EMBL" id="JACCBN010000001">
    <property type="protein sequence ID" value="NYD34553.1"/>
    <property type="molecule type" value="Genomic_DNA"/>
</dbReference>
<dbReference type="Proteomes" id="UP000535890">
    <property type="component" value="Unassembled WGS sequence"/>
</dbReference>
<sequence>MPDRGALIERAVVRRLHDRLGFGAPRQDLEQSILAGPDATLAKLLTTDEPAPTDVPNLPQMMDLPANDPGRKAQDQQRSDQERTAILWWLDRMAIVKAPRAEKMTWFWHGHFATSNDKVRDVGLMVTQNQTLRTRGPESVAQLAQAMVVDPALNVWLDNHANRKNSPNENLGRELMELFTLGVGEYSERDVKQAARALTGWSYKDRELTFKPTNFDNGSKTVLGTTADLNAASLADMLTARPDSARFIATRLWNRLISSDPPSEAELERLVDANGPATSVRGLLRALATADAFRDPNATLMKQPVEWAVGIARAVGRPVGSLDVKDQALNQLKALGQVPFKPPNIGGWPAGAP</sequence>
<dbReference type="Pfam" id="PF08811">
    <property type="entry name" value="DUF1800"/>
    <property type="match status" value="1"/>
</dbReference>
<name>A0A7Y9J3Y3_9PSEU</name>
<dbReference type="AlphaFoldDB" id="A0A7Y9J3Y3"/>
<dbReference type="InterPro" id="IPR014917">
    <property type="entry name" value="DUF1800"/>
</dbReference>